<feature type="transmembrane region" description="Helical" evidence="17">
    <location>
        <begin position="12"/>
        <end position="32"/>
    </location>
</feature>
<evidence type="ECO:0000256" key="8">
    <source>
        <dbReference type="ARBA" id="ARBA00022692"/>
    </source>
</evidence>
<dbReference type="GO" id="GO:0031966">
    <property type="term" value="C:mitochondrial membrane"/>
    <property type="evidence" value="ECO:0007669"/>
    <property type="project" value="UniProtKB-SubCell"/>
</dbReference>
<reference evidence="20" key="2">
    <citation type="journal article" date="2020" name="Mitochondrial DNA Part B Resour">
        <title>The mitochondrial genome of Cofana yasumatsui (Hemiptera: Cicadellidae: Cicadellinae).</title>
        <authorList>
            <person name="Zhong L.-K."/>
            <person name="Yang M.-F."/>
            <person name="Yu X.-F."/>
        </authorList>
    </citation>
    <scope>NUCLEOTIDE SEQUENCE</scope>
</reference>
<reference evidence="20" key="1">
    <citation type="submission" date="2019-12" db="EMBL/GenBank/DDBJ databases">
        <authorList>
            <person name="Zhong L."/>
            <person name="Yang M."/>
        </authorList>
    </citation>
    <scope>NUCLEOTIDE SEQUENCE</scope>
</reference>
<evidence type="ECO:0000256" key="16">
    <source>
        <dbReference type="ARBA" id="ARBA00049551"/>
    </source>
</evidence>
<gene>
    <name evidence="20" type="primary">ND4</name>
</gene>
<evidence type="ECO:0000256" key="6">
    <source>
        <dbReference type="ARBA" id="ARBA00022448"/>
    </source>
</evidence>
<dbReference type="RefSeq" id="YP_009868533.1">
    <property type="nucleotide sequence ID" value="NC_049087.1"/>
</dbReference>
<accession>A0A6M8PAL1</accession>
<keyword evidence="10 17" id="KW-0249">Electron transport</keyword>
<evidence type="ECO:0000259" key="18">
    <source>
        <dbReference type="Pfam" id="PF00361"/>
    </source>
</evidence>
<evidence type="ECO:0000256" key="1">
    <source>
        <dbReference type="ARBA" id="ARBA00003257"/>
    </source>
</evidence>
<name>A0A6M8PAL1_9HEMI</name>
<evidence type="ECO:0000256" key="5">
    <source>
        <dbReference type="ARBA" id="ARBA00021006"/>
    </source>
</evidence>
<keyword evidence="9" id="KW-1278">Translocase</keyword>
<dbReference type="AlphaFoldDB" id="A0A6M8PAL1"/>
<evidence type="ECO:0000256" key="15">
    <source>
        <dbReference type="ARBA" id="ARBA00023136"/>
    </source>
</evidence>
<feature type="transmembrane region" description="Helical" evidence="17">
    <location>
        <begin position="210"/>
        <end position="230"/>
    </location>
</feature>
<feature type="transmembrane region" description="Helical" evidence="17">
    <location>
        <begin position="370"/>
        <end position="394"/>
    </location>
</feature>
<evidence type="ECO:0000256" key="11">
    <source>
        <dbReference type="ARBA" id="ARBA00022989"/>
    </source>
</evidence>
<dbReference type="PANTHER" id="PTHR43507:SF20">
    <property type="entry name" value="NADH-UBIQUINONE OXIDOREDUCTASE CHAIN 4"/>
    <property type="match status" value="1"/>
</dbReference>
<feature type="transmembrane region" description="Helical" evidence="17">
    <location>
        <begin position="52"/>
        <end position="70"/>
    </location>
</feature>
<feature type="transmembrane region" description="Helical" evidence="17">
    <location>
        <begin position="291"/>
        <end position="311"/>
    </location>
</feature>
<keyword evidence="13 17" id="KW-0830">Ubiquinone</keyword>
<dbReference type="Pfam" id="PF00361">
    <property type="entry name" value="Proton_antipo_M"/>
    <property type="match status" value="1"/>
</dbReference>
<organism evidence="20">
    <name type="scientific">Cofana yasumatsui</name>
    <dbReference type="NCBI Taxonomy" id="2741154"/>
    <lineage>
        <taxon>Eukaryota</taxon>
        <taxon>Metazoa</taxon>
        <taxon>Ecdysozoa</taxon>
        <taxon>Arthropoda</taxon>
        <taxon>Hexapoda</taxon>
        <taxon>Insecta</taxon>
        <taxon>Pterygota</taxon>
        <taxon>Neoptera</taxon>
        <taxon>Paraneoptera</taxon>
        <taxon>Hemiptera</taxon>
        <taxon>Auchenorrhyncha</taxon>
        <taxon>Membracoidea</taxon>
        <taxon>Cicadellidae</taxon>
        <taxon>Cicadellinae</taxon>
        <taxon>Cicadellini</taxon>
        <taxon>Cofana</taxon>
    </lineage>
</organism>
<dbReference type="Pfam" id="PF01059">
    <property type="entry name" value="Oxidored_q5_N"/>
    <property type="match status" value="1"/>
</dbReference>
<keyword evidence="7 17" id="KW-0679">Respiratory chain</keyword>
<dbReference type="EC" id="7.1.1.2" evidence="4 17"/>
<feature type="transmembrane region" description="Helical" evidence="17">
    <location>
        <begin position="236"/>
        <end position="260"/>
    </location>
</feature>
<dbReference type="PRINTS" id="PR01437">
    <property type="entry name" value="NUOXDRDTASE4"/>
</dbReference>
<dbReference type="GO" id="GO:0003954">
    <property type="term" value="F:NADH dehydrogenase activity"/>
    <property type="evidence" value="ECO:0007669"/>
    <property type="project" value="TreeGrafter"/>
</dbReference>
<feature type="transmembrane region" description="Helical" evidence="17">
    <location>
        <begin position="415"/>
        <end position="436"/>
    </location>
</feature>
<dbReference type="GO" id="GO:0015990">
    <property type="term" value="P:electron transport coupled proton transport"/>
    <property type="evidence" value="ECO:0007669"/>
    <property type="project" value="TreeGrafter"/>
</dbReference>
<keyword evidence="11 17" id="KW-1133">Transmembrane helix</keyword>
<evidence type="ECO:0000256" key="13">
    <source>
        <dbReference type="ARBA" id="ARBA00023075"/>
    </source>
</evidence>
<comment type="subcellular location">
    <subcellularLocation>
        <location evidence="2 17">Mitochondrion membrane</location>
        <topology evidence="2 17">Multi-pass membrane protein</topology>
    </subcellularLocation>
</comment>
<dbReference type="GO" id="GO:0048039">
    <property type="term" value="F:ubiquinone binding"/>
    <property type="evidence" value="ECO:0007669"/>
    <property type="project" value="TreeGrafter"/>
</dbReference>
<comment type="function">
    <text evidence="17">Core subunit of the mitochondrial membrane respiratory chain NADH dehydrogenase (Complex I) which catalyzes electron transfer from NADH through the respiratory chain, using ubiquinone as an electron acceptor. Essential for the catalytic activity and assembly of complex I.</text>
</comment>
<keyword evidence="14 17" id="KW-0496">Mitochondrion</keyword>
<evidence type="ECO:0000256" key="17">
    <source>
        <dbReference type="RuleBase" id="RU003297"/>
    </source>
</evidence>
<comment type="function">
    <text evidence="1">Core subunit of the mitochondrial membrane respiratory chain NADH dehydrogenase (Complex I) that is believed to belong to the minimal assembly required for catalysis. Complex I functions in the transfer of electrons from NADH to the respiratory chain. The immediate electron acceptor for the enzyme is believed to be ubiquinone.</text>
</comment>
<protein>
    <recommendedName>
        <fullName evidence="5 17">NADH-ubiquinone oxidoreductase chain 4</fullName>
        <ecNumber evidence="4 17">7.1.1.2</ecNumber>
    </recommendedName>
</protein>
<dbReference type="InterPro" id="IPR000260">
    <property type="entry name" value="NADH4_N"/>
</dbReference>
<feature type="transmembrane region" description="Helical" evidence="17">
    <location>
        <begin position="137"/>
        <end position="158"/>
    </location>
</feature>
<proteinExistence type="inferred from homology"/>
<feature type="transmembrane region" description="Helical" evidence="17">
    <location>
        <begin position="173"/>
        <end position="198"/>
    </location>
</feature>
<feature type="domain" description="NADH:quinone oxidoreductase/Mrp antiporter transmembrane" evidence="18">
    <location>
        <begin position="103"/>
        <end position="379"/>
    </location>
</feature>
<dbReference type="EMBL" id="MN793964">
    <property type="protein sequence ID" value="QKG63363.1"/>
    <property type="molecule type" value="Genomic_DNA"/>
</dbReference>
<dbReference type="CTD" id="4538"/>
<evidence type="ECO:0000256" key="12">
    <source>
        <dbReference type="ARBA" id="ARBA00023027"/>
    </source>
</evidence>
<evidence type="ECO:0000256" key="4">
    <source>
        <dbReference type="ARBA" id="ARBA00012944"/>
    </source>
</evidence>
<comment type="similarity">
    <text evidence="3 17">Belongs to the complex I subunit 4 family.</text>
</comment>
<geneLocation type="mitochondrion" evidence="20"/>
<evidence type="ECO:0000256" key="3">
    <source>
        <dbReference type="ARBA" id="ARBA00009025"/>
    </source>
</evidence>
<feature type="transmembrane region" description="Helical" evidence="17">
    <location>
        <begin position="105"/>
        <end position="125"/>
    </location>
</feature>
<evidence type="ECO:0000256" key="10">
    <source>
        <dbReference type="ARBA" id="ARBA00022982"/>
    </source>
</evidence>
<evidence type="ECO:0000259" key="19">
    <source>
        <dbReference type="Pfam" id="PF01059"/>
    </source>
</evidence>
<dbReference type="InterPro" id="IPR001750">
    <property type="entry name" value="ND/Mrp_TM"/>
</dbReference>
<evidence type="ECO:0000256" key="14">
    <source>
        <dbReference type="ARBA" id="ARBA00023128"/>
    </source>
</evidence>
<keyword evidence="12 17" id="KW-0520">NAD</keyword>
<dbReference type="GeneID" id="55760116"/>
<evidence type="ECO:0000256" key="9">
    <source>
        <dbReference type="ARBA" id="ARBA00022967"/>
    </source>
</evidence>
<evidence type="ECO:0000313" key="20">
    <source>
        <dbReference type="EMBL" id="QKG63363.1"/>
    </source>
</evidence>
<dbReference type="PANTHER" id="PTHR43507">
    <property type="entry name" value="NADH-UBIQUINONE OXIDOREDUCTASE CHAIN 4"/>
    <property type="match status" value="1"/>
</dbReference>
<comment type="catalytic activity">
    <reaction evidence="16 17">
        <text>a ubiquinone + NADH + 5 H(+)(in) = a ubiquinol + NAD(+) + 4 H(+)(out)</text>
        <dbReference type="Rhea" id="RHEA:29091"/>
        <dbReference type="Rhea" id="RHEA-COMP:9565"/>
        <dbReference type="Rhea" id="RHEA-COMP:9566"/>
        <dbReference type="ChEBI" id="CHEBI:15378"/>
        <dbReference type="ChEBI" id="CHEBI:16389"/>
        <dbReference type="ChEBI" id="CHEBI:17976"/>
        <dbReference type="ChEBI" id="CHEBI:57540"/>
        <dbReference type="ChEBI" id="CHEBI:57945"/>
        <dbReference type="EC" id="7.1.1.2"/>
    </reaction>
</comment>
<feature type="domain" description="NADH:ubiquinone oxidoreductase chain 4 N-terminal" evidence="19">
    <location>
        <begin position="1"/>
        <end position="97"/>
    </location>
</feature>
<evidence type="ECO:0000256" key="7">
    <source>
        <dbReference type="ARBA" id="ARBA00022660"/>
    </source>
</evidence>
<evidence type="ECO:0000256" key="2">
    <source>
        <dbReference type="ARBA" id="ARBA00004225"/>
    </source>
</evidence>
<dbReference type="GO" id="GO:0008137">
    <property type="term" value="F:NADH dehydrogenase (ubiquinone) activity"/>
    <property type="evidence" value="ECO:0007669"/>
    <property type="project" value="UniProtKB-UniRule"/>
</dbReference>
<dbReference type="InterPro" id="IPR003918">
    <property type="entry name" value="NADH_UbQ_OxRdtase"/>
</dbReference>
<dbReference type="GO" id="GO:0042773">
    <property type="term" value="P:ATP synthesis coupled electron transport"/>
    <property type="evidence" value="ECO:0007669"/>
    <property type="project" value="InterPro"/>
</dbReference>
<keyword evidence="8 17" id="KW-0812">Transmembrane</keyword>
<feature type="transmembrane region" description="Helical" evidence="17">
    <location>
        <begin position="332"/>
        <end position="350"/>
    </location>
</feature>
<sequence>MILLMLFMIPMFYYKFMWFISQFIFSFLMLIIFSYSWNSFFSSICYGFGFDYISYMLIILSILITILMIMSSNMIFSMMNSSTFLCICMFLLFCLLIVFSTLNMLMMYLFFELSLIPLLFILYGWGYQPERLSAGLYLFFYTLFASLPLFFVILILYINYGSMFFYFDFKNTFLFYIYFSMNIAFIVKLPVFMFHFWLPKAHVQAPISGSMILAGVLLKMGGYGIIRFMFIYEYVFMYYSFLWYSLSILGSVVVSLVCLIQGDMKCMIAYSSISHMCMTLMGLLTMTKFGLIGGLMMMISHGLCSSALFFLANSSYERVLSRSFFINKGLMMFMPSMTLMWFLFCCFNMGCPPSLNFLSEIFLFNSMLMYWGDSCFYVFLISFFSACFCFYLFSYSQHGKFHNLYCFSSGSLREYLILFVHLFPLIFFLFSLNLILL</sequence>
<keyword evidence="15 17" id="KW-0472">Membrane</keyword>
<feature type="transmembrane region" description="Helical" evidence="17">
    <location>
        <begin position="82"/>
        <end position="99"/>
    </location>
</feature>
<keyword evidence="6 17" id="KW-0813">Transport</keyword>